<dbReference type="Pfam" id="PF00622">
    <property type="entry name" value="SPRY"/>
    <property type="match status" value="1"/>
</dbReference>
<dbReference type="Ensembl" id="ENSECRT00000026848.1">
    <property type="protein sequence ID" value="ENSECRP00000026302.1"/>
    <property type="gene ID" value="ENSECRG00000017733.1"/>
</dbReference>
<dbReference type="InterPro" id="IPR003877">
    <property type="entry name" value="SPRY_dom"/>
</dbReference>
<proteinExistence type="predicted"/>
<dbReference type="SMART" id="SM00449">
    <property type="entry name" value="SPRY"/>
    <property type="match status" value="1"/>
</dbReference>
<dbReference type="InterPro" id="IPR003879">
    <property type="entry name" value="Butyrophylin_SPRY"/>
</dbReference>
<dbReference type="CDD" id="cd13733">
    <property type="entry name" value="SPRY_PRY_C-I_1"/>
    <property type="match status" value="1"/>
</dbReference>
<keyword evidence="1" id="KW-0812">Transmembrane</keyword>
<dbReference type="InterPro" id="IPR043136">
    <property type="entry name" value="B30.2/SPRY_sf"/>
</dbReference>
<dbReference type="SUPFAM" id="SSF49899">
    <property type="entry name" value="Concanavalin A-like lectins/glucanases"/>
    <property type="match status" value="1"/>
</dbReference>
<protein>
    <recommendedName>
        <fullName evidence="2">B30.2/SPRY domain-containing protein</fullName>
    </recommendedName>
</protein>
<dbReference type="FunFam" id="2.60.120.920:FF:000004">
    <property type="entry name" value="Butyrophilin subfamily 1 member A1"/>
    <property type="match status" value="1"/>
</dbReference>
<feature type="transmembrane region" description="Helical" evidence="1">
    <location>
        <begin position="7"/>
        <end position="28"/>
    </location>
</feature>
<feature type="domain" description="B30.2/SPRY" evidence="2">
    <location>
        <begin position="12"/>
        <end position="207"/>
    </location>
</feature>
<evidence type="ECO:0000313" key="3">
    <source>
        <dbReference type="Ensembl" id="ENSECRP00000026302.1"/>
    </source>
</evidence>
<dbReference type="Proteomes" id="UP000694620">
    <property type="component" value="Chromosome 16"/>
</dbReference>
<dbReference type="InterPro" id="IPR013320">
    <property type="entry name" value="ConA-like_dom_sf"/>
</dbReference>
<dbReference type="AlphaFoldDB" id="A0A8C4T795"/>
<accession>A0A8C4T795</accession>
<dbReference type="PROSITE" id="PS50188">
    <property type="entry name" value="B302_SPRY"/>
    <property type="match status" value="1"/>
</dbReference>
<keyword evidence="4" id="KW-1185">Reference proteome</keyword>
<evidence type="ECO:0000256" key="1">
    <source>
        <dbReference type="SAM" id="Phobius"/>
    </source>
</evidence>
<dbReference type="PANTHER" id="PTHR24103">
    <property type="entry name" value="E3 UBIQUITIN-PROTEIN LIGASE TRIM"/>
    <property type="match status" value="1"/>
</dbReference>
<reference evidence="3" key="2">
    <citation type="submission" date="2025-08" db="UniProtKB">
        <authorList>
            <consortium name="Ensembl"/>
        </authorList>
    </citation>
    <scope>IDENTIFICATION</scope>
</reference>
<keyword evidence="1" id="KW-1133">Transmembrane helix</keyword>
<reference evidence="3" key="3">
    <citation type="submission" date="2025-09" db="UniProtKB">
        <authorList>
            <consortium name="Ensembl"/>
        </authorList>
    </citation>
    <scope>IDENTIFICATION</scope>
</reference>
<reference evidence="3" key="1">
    <citation type="submission" date="2021-06" db="EMBL/GenBank/DDBJ databases">
        <authorList>
            <consortium name="Wellcome Sanger Institute Data Sharing"/>
        </authorList>
    </citation>
    <scope>NUCLEOTIDE SEQUENCE [LARGE SCALE GENOMIC DNA]</scope>
</reference>
<evidence type="ECO:0000313" key="4">
    <source>
        <dbReference type="Proteomes" id="UP000694620"/>
    </source>
</evidence>
<evidence type="ECO:0000259" key="2">
    <source>
        <dbReference type="PROSITE" id="PS50188"/>
    </source>
</evidence>
<dbReference type="InterPro" id="IPR050143">
    <property type="entry name" value="TRIM/RBCC"/>
</dbReference>
<dbReference type="InterPro" id="IPR001870">
    <property type="entry name" value="B30.2/SPRY"/>
</dbReference>
<name>A0A8C4T795_ERPCA</name>
<organism evidence="3 4">
    <name type="scientific">Erpetoichthys calabaricus</name>
    <name type="common">Rope fish</name>
    <name type="synonym">Calamoichthys calabaricus</name>
    <dbReference type="NCBI Taxonomy" id="27687"/>
    <lineage>
        <taxon>Eukaryota</taxon>
        <taxon>Metazoa</taxon>
        <taxon>Chordata</taxon>
        <taxon>Craniata</taxon>
        <taxon>Vertebrata</taxon>
        <taxon>Euteleostomi</taxon>
        <taxon>Actinopterygii</taxon>
        <taxon>Polypteriformes</taxon>
        <taxon>Polypteridae</taxon>
        <taxon>Erpetoichthys</taxon>
    </lineage>
</organism>
<dbReference type="SMART" id="SM00589">
    <property type="entry name" value="PRY"/>
    <property type="match status" value="1"/>
</dbReference>
<dbReference type="Pfam" id="PF13765">
    <property type="entry name" value="PRY"/>
    <property type="match status" value="1"/>
</dbReference>
<keyword evidence="1" id="KW-0472">Membrane</keyword>
<sequence>YSKVECLYIALFFISLKMNLVISMLIFASPDVTLDLDTANPRLIVSEAGKQVRHVDTWQSVTDNPKRFDPSVFVLAREGFTTGRHYWEVEVGEKTDWILGVARESVDRKGDVNLSPYDGFWTLCLLKEETFEYWALTDPDVHLPLRVNPWTVGVFLNYDEGQVSFYNAKTRTHLYTFKESFNEKLYPFFSMINTHNTVALTKVTVENDTKIISNN</sequence>
<dbReference type="InterPro" id="IPR006574">
    <property type="entry name" value="PRY"/>
</dbReference>
<dbReference type="GeneTree" id="ENSGT01120000271914"/>
<dbReference type="Gene3D" id="2.60.120.920">
    <property type="match status" value="1"/>
</dbReference>
<dbReference type="PRINTS" id="PR01407">
    <property type="entry name" value="BUTYPHLNCDUF"/>
</dbReference>